<sequence>MKTKLILLFLIFFSSQSCSEERIIPDEMDIHNQDTRQLFNVDVSLLELIKPGETTELELYQILGRKIMERFTFSPILPYQYRKKYVPIDRFIRYEGYKGTIIKTQEYTISKANTVPLVKFYLYKGSIQFYSIIDWDKESDIVTELSTVDAMETTLKEITKNSNMSIWGYERCTSKYFQIKMLHYDTKPNRTTNAHKEVCYWEESDFEKKLAKNKEYQDFLNDPHYGKKLLEMGYIPPVANWKGK</sequence>
<comment type="caution">
    <text evidence="2">The sequence shown here is derived from an EMBL/GenBank/DDBJ whole genome shotgun (WGS) entry which is preliminary data.</text>
</comment>
<proteinExistence type="predicted"/>
<evidence type="ECO:0000256" key="1">
    <source>
        <dbReference type="SAM" id="SignalP"/>
    </source>
</evidence>
<keyword evidence="3" id="KW-1185">Reference proteome</keyword>
<dbReference type="Proteomes" id="UP000297239">
    <property type="component" value="Unassembled WGS sequence"/>
</dbReference>
<reference evidence="2" key="1">
    <citation type="journal article" date="2019" name="PLoS Negl. Trop. Dis.">
        <title>Revisiting the worldwide diversity of Leptospira species in the environment.</title>
        <authorList>
            <person name="Vincent A.T."/>
            <person name="Schiettekatte O."/>
            <person name="Bourhy P."/>
            <person name="Veyrier F.J."/>
            <person name="Picardeau M."/>
        </authorList>
    </citation>
    <scope>NUCLEOTIDE SEQUENCE [LARGE SCALE GENOMIC DNA]</scope>
    <source>
        <strain evidence="2">201800293</strain>
    </source>
</reference>
<evidence type="ECO:0000313" key="3">
    <source>
        <dbReference type="Proteomes" id="UP000297239"/>
    </source>
</evidence>
<dbReference type="AlphaFoldDB" id="A0A6N4Q4T7"/>
<protein>
    <recommendedName>
        <fullName evidence="4">Lipoprotein</fullName>
    </recommendedName>
</protein>
<organism evidence="2 3">
    <name type="scientific">Leptospira kanakyensis</name>
    <dbReference type="NCBI Taxonomy" id="2484968"/>
    <lineage>
        <taxon>Bacteria</taxon>
        <taxon>Pseudomonadati</taxon>
        <taxon>Spirochaetota</taxon>
        <taxon>Spirochaetia</taxon>
        <taxon>Leptospirales</taxon>
        <taxon>Leptospiraceae</taxon>
        <taxon>Leptospira</taxon>
    </lineage>
</organism>
<feature type="chain" id="PRO_5027066063" description="Lipoprotein" evidence="1">
    <location>
        <begin position="20"/>
        <end position="244"/>
    </location>
</feature>
<dbReference type="RefSeq" id="WP_135632726.1">
    <property type="nucleotide sequence ID" value="NZ_RQFE01000011.1"/>
</dbReference>
<evidence type="ECO:0000313" key="2">
    <source>
        <dbReference type="EMBL" id="TGK73517.1"/>
    </source>
</evidence>
<dbReference type="OrthoDB" id="9898696at2"/>
<keyword evidence="1" id="KW-0732">Signal</keyword>
<name>A0A6N4Q4T7_9LEPT</name>
<feature type="signal peptide" evidence="1">
    <location>
        <begin position="1"/>
        <end position="19"/>
    </location>
</feature>
<gene>
    <name evidence="2" type="ORF">EHQ18_06845</name>
</gene>
<evidence type="ECO:0008006" key="4">
    <source>
        <dbReference type="Google" id="ProtNLM"/>
    </source>
</evidence>
<accession>A0A6N4Q4T7</accession>
<dbReference type="PROSITE" id="PS51257">
    <property type="entry name" value="PROKAR_LIPOPROTEIN"/>
    <property type="match status" value="1"/>
</dbReference>
<dbReference type="EMBL" id="RQFF01000013">
    <property type="protein sequence ID" value="TGK73517.1"/>
    <property type="molecule type" value="Genomic_DNA"/>
</dbReference>